<sequence>MGRLGLQAKSPLRFRNPQDAFVELYGPSMRPLFDFSWLSLKALLSLALTVISKERGATSPWMVRVLRKEDPFRKPVPQTHLQAESGQETSSAPGEEDALGIATEALPSAPL</sequence>
<keyword evidence="3" id="KW-1185">Reference proteome</keyword>
<protein>
    <submittedName>
        <fullName evidence="2">Uncharacterized protein</fullName>
    </submittedName>
</protein>
<proteinExistence type="predicted"/>
<evidence type="ECO:0000256" key="1">
    <source>
        <dbReference type="SAM" id="MobiDB-lite"/>
    </source>
</evidence>
<dbReference type="AlphaFoldDB" id="A0A6B0S8I6"/>
<evidence type="ECO:0000313" key="2">
    <source>
        <dbReference type="EMBL" id="MXQ96364.1"/>
    </source>
</evidence>
<feature type="compositionally biased region" description="Polar residues" evidence="1">
    <location>
        <begin position="79"/>
        <end position="92"/>
    </location>
</feature>
<dbReference type="Proteomes" id="UP000322234">
    <property type="component" value="Unassembled WGS sequence"/>
</dbReference>
<reference evidence="2" key="1">
    <citation type="submission" date="2019-10" db="EMBL/GenBank/DDBJ databases">
        <title>The sequence and de novo assembly of the wild yak genome.</title>
        <authorList>
            <person name="Liu Y."/>
        </authorList>
    </citation>
    <scope>NUCLEOTIDE SEQUENCE [LARGE SCALE GENOMIC DNA]</scope>
    <source>
        <strain evidence="2">WY2019</strain>
    </source>
</reference>
<organism evidence="2 3">
    <name type="scientific">Bos mutus</name>
    <name type="common">wild yak</name>
    <dbReference type="NCBI Taxonomy" id="72004"/>
    <lineage>
        <taxon>Eukaryota</taxon>
        <taxon>Metazoa</taxon>
        <taxon>Chordata</taxon>
        <taxon>Craniata</taxon>
        <taxon>Vertebrata</taxon>
        <taxon>Euteleostomi</taxon>
        <taxon>Mammalia</taxon>
        <taxon>Eutheria</taxon>
        <taxon>Laurasiatheria</taxon>
        <taxon>Artiodactyla</taxon>
        <taxon>Ruminantia</taxon>
        <taxon>Pecora</taxon>
        <taxon>Bovidae</taxon>
        <taxon>Bovinae</taxon>
        <taxon>Bos</taxon>
    </lineage>
</organism>
<comment type="caution">
    <text evidence="2">The sequence shown here is derived from an EMBL/GenBank/DDBJ whole genome shotgun (WGS) entry which is preliminary data.</text>
</comment>
<feature type="region of interest" description="Disordered" evidence="1">
    <location>
        <begin position="73"/>
        <end position="111"/>
    </location>
</feature>
<name>A0A6B0S8I6_9CETA</name>
<accession>A0A6B0S8I6</accession>
<gene>
    <name evidence="2" type="ORF">E5288_WYG022853</name>
</gene>
<evidence type="ECO:0000313" key="3">
    <source>
        <dbReference type="Proteomes" id="UP000322234"/>
    </source>
</evidence>
<dbReference type="EMBL" id="VBQZ03000159">
    <property type="protein sequence ID" value="MXQ96364.1"/>
    <property type="molecule type" value="Genomic_DNA"/>
</dbReference>